<dbReference type="EMBL" id="JAROCB010000002">
    <property type="protein sequence ID" value="MDN4596986.1"/>
    <property type="molecule type" value="Genomic_DNA"/>
</dbReference>
<dbReference type="InterPro" id="IPR013783">
    <property type="entry name" value="Ig-like_fold"/>
</dbReference>
<evidence type="ECO:0000256" key="1">
    <source>
        <dbReference type="ARBA" id="ARBA00022729"/>
    </source>
</evidence>
<reference evidence="9" key="1">
    <citation type="submission" date="2023-03" db="EMBL/GenBank/DDBJ databases">
        <title>MT1 and MT2 Draft Genomes of Novel Species.</title>
        <authorList>
            <person name="Venkateswaran K."/>
        </authorList>
    </citation>
    <scope>NUCLEOTIDE SEQUENCE</scope>
    <source>
        <strain evidence="9">F6_8S_P_1A</strain>
    </source>
</reference>
<name>A0ABT8IX55_9MICO</name>
<dbReference type="RefSeq" id="WP_301217531.1">
    <property type="nucleotide sequence ID" value="NZ_JAROCB010000002.1"/>
</dbReference>
<dbReference type="InterPro" id="IPR003644">
    <property type="entry name" value="Calx_beta"/>
</dbReference>
<organism evidence="9 10">
    <name type="scientific">Leifsonia virtsii</name>
    <dbReference type="NCBI Taxonomy" id="3035915"/>
    <lineage>
        <taxon>Bacteria</taxon>
        <taxon>Bacillati</taxon>
        <taxon>Actinomycetota</taxon>
        <taxon>Actinomycetes</taxon>
        <taxon>Micrococcales</taxon>
        <taxon>Microbacteriaceae</taxon>
        <taxon>Leifsonia</taxon>
    </lineage>
</organism>
<evidence type="ECO:0000313" key="9">
    <source>
        <dbReference type="EMBL" id="MDN4596986.1"/>
    </source>
</evidence>
<keyword evidence="5" id="KW-1133">Transmembrane helix</keyword>
<dbReference type="Pfam" id="PF16640">
    <property type="entry name" value="Big_3_5"/>
    <property type="match status" value="1"/>
</dbReference>
<feature type="region of interest" description="Disordered" evidence="4">
    <location>
        <begin position="342"/>
        <end position="379"/>
    </location>
</feature>
<accession>A0ABT8IX55</accession>
<keyword evidence="10" id="KW-1185">Reference proteome</keyword>
<keyword evidence="1 6" id="KW-0732">Signal</keyword>
<evidence type="ECO:0000313" key="10">
    <source>
        <dbReference type="Proteomes" id="UP001174210"/>
    </source>
</evidence>
<dbReference type="SUPFAM" id="SSF141072">
    <property type="entry name" value="CalX-like"/>
    <property type="match status" value="1"/>
</dbReference>
<dbReference type="InterPro" id="IPR032109">
    <property type="entry name" value="Big_3_5"/>
</dbReference>
<evidence type="ECO:0000256" key="4">
    <source>
        <dbReference type="SAM" id="MobiDB-lite"/>
    </source>
</evidence>
<evidence type="ECO:0000256" key="2">
    <source>
        <dbReference type="ARBA" id="ARBA00022737"/>
    </source>
</evidence>
<evidence type="ECO:0000256" key="5">
    <source>
        <dbReference type="SAM" id="Phobius"/>
    </source>
</evidence>
<dbReference type="Proteomes" id="UP001174210">
    <property type="component" value="Unassembled WGS sequence"/>
</dbReference>
<evidence type="ECO:0000259" key="8">
    <source>
        <dbReference type="Pfam" id="PF16640"/>
    </source>
</evidence>
<feature type="chain" id="PRO_5047256869" evidence="6">
    <location>
        <begin position="29"/>
        <end position="419"/>
    </location>
</feature>
<gene>
    <name evidence="9" type="ORF">P5G59_07530</name>
</gene>
<keyword evidence="3" id="KW-0106">Calcium</keyword>
<feature type="signal peptide" evidence="6">
    <location>
        <begin position="1"/>
        <end position="28"/>
    </location>
</feature>
<feature type="compositionally biased region" description="Low complexity" evidence="4">
    <location>
        <begin position="361"/>
        <end position="379"/>
    </location>
</feature>
<comment type="caution">
    <text evidence="9">The sequence shown here is derived from an EMBL/GenBank/DDBJ whole genome shotgun (WGS) entry which is preliminary data.</text>
</comment>
<keyword evidence="5" id="KW-0812">Transmembrane</keyword>
<feature type="domain" description="Calx-beta" evidence="7">
    <location>
        <begin position="251"/>
        <end position="336"/>
    </location>
</feature>
<dbReference type="Gene3D" id="2.60.40.10">
    <property type="entry name" value="Immunoglobulins"/>
    <property type="match status" value="1"/>
</dbReference>
<evidence type="ECO:0000256" key="3">
    <source>
        <dbReference type="ARBA" id="ARBA00022837"/>
    </source>
</evidence>
<feature type="domain" description="Bacterial Ig-like" evidence="8">
    <location>
        <begin position="143"/>
        <end position="231"/>
    </location>
</feature>
<dbReference type="Gene3D" id="2.60.40.2030">
    <property type="match status" value="1"/>
</dbReference>
<evidence type="ECO:0000259" key="7">
    <source>
        <dbReference type="Pfam" id="PF03160"/>
    </source>
</evidence>
<dbReference type="InterPro" id="IPR038081">
    <property type="entry name" value="CalX-like_sf"/>
</dbReference>
<protein>
    <submittedName>
        <fullName evidence="9">Calx-beta domain-containing protein</fullName>
    </submittedName>
</protein>
<keyword evidence="2" id="KW-0677">Repeat</keyword>
<feature type="transmembrane region" description="Helical" evidence="5">
    <location>
        <begin position="388"/>
        <end position="409"/>
    </location>
</feature>
<keyword evidence="5" id="KW-0472">Membrane</keyword>
<dbReference type="Pfam" id="PF03160">
    <property type="entry name" value="Calx-beta"/>
    <property type="match status" value="1"/>
</dbReference>
<evidence type="ECO:0000256" key="6">
    <source>
        <dbReference type="SAM" id="SignalP"/>
    </source>
</evidence>
<proteinExistence type="predicted"/>
<sequence length="419" mass="39884">MSRPHARLRLACALTFAGIATLLGVAPAAATPATPPAGTLVPLVDCVQDAPLGAVTARTVVLGYRSTASAPVAIPAGSGGNDLTSGAADRGQPTSFGPGEHHGVWLLTVDAAAEPDLAWRLGDGVAAFAGAPACTAATSVTLSVPDRVSAGGTVPVCATVARMLLAAPDTGTVAFSLDGAAPLTAPVSPSGVARAELPVAAAGAHTVTATYQPAQGSSLLASSGTAAFTATAATPSSPLAVAADSVVTGSSSVLVTVSRAVAQGTATVDVMTADGSARAGADYTAVATTLTLADGQASATVRVPLGVRPAGSPAATFFVLLQRSSAAVATASATVTLPAVPANGPTAASAATSRVGGGADGPSASSALPAGDPTATGTGTLTNAGQDLAFLLGGVLLTGGGIAGILGLVRAAALRGPRP</sequence>